<accession>D3UA01</accession>
<feature type="region of interest" description="Disordered" evidence="1">
    <location>
        <begin position="1"/>
        <end position="23"/>
    </location>
</feature>
<sequence>MQASSGETTPTTSRPGRTPNWPAFARASEAETRFAGDPHFPPIANGLDYLVSVVELLQREKGAGSARDLKYAVLHLAAGAEVLPKARLLMEHWSLVFTDPGAATRTALEDGSLSSCTPERTRKRLNRRWTSASPARPASMTSRGATAAEPYI</sequence>
<feature type="region of interest" description="Disordered" evidence="1">
    <location>
        <begin position="109"/>
        <end position="152"/>
    </location>
</feature>
<feature type="compositionally biased region" description="Polar residues" evidence="1">
    <location>
        <begin position="128"/>
        <end position="144"/>
    </location>
</feature>
<name>D3UA01_9ACTN</name>
<organism evidence="2">
    <name type="scientific">Streptomyces flaveolus</name>
    <dbReference type="NCBI Taxonomy" id="67297"/>
    <lineage>
        <taxon>Bacteria</taxon>
        <taxon>Bacillati</taxon>
        <taxon>Actinomycetota</taxon>
        <taxon>Actinomycetes</taxon>
        <taxon>Kitasatosporales</taxon>
        <taxon>Streptomycetaceae</taxon>
        <taxon>Streptomyces</taxon>
    </lineage>
</organism>
<evidence type="ECO:0000313" key="2">
    <source>
        <dbReference type="EMBL" id="ACY06302.1"/>
    </source>
</evidence>
<dbReference type="AlphaFoldDB" id="D3UA01"/>
<dbReference type="EMBL" id="FJ809786">
    <property type="protein sequence ID" value="ACY06302.1"/>
    <property type="molecule type" value="Genomic_DNA"/>
</dbReference>
<protein>
    <submittedName>
        <fullName evidence="2">Uncharacterized protein</fullName>
    </submittedName>
</protein>
<evidence type="ECO:0000256" key="1">
    <source>
        <dbReference type="SAM" id="MobiDB-lite"/>
    </source>
</evidence>
<feature type="compositionally biased region" description="Low complexity" evidence="1">
    <location>
        <begin position="1"/>
        <end position="19"/>
    </location>
</feature>
<proteinExistence type="predicted"/>
<reference evidence="2" key="1">
    <citation type="journal article" date="2010" name="Mol. Biosyst.">
        <title>Cloning, sequencing and characterization of the biosynthetic gene cluster of sanglifehrin A, a potent cyclophilin inhibitor.</title>
        <authorList>
            <person name="Qu X."/>
            <person name="Jiang N."/>
            <person name="Xu F."/>
            <person name="Shao L."/>
            <person name="Tang G."/>
            <person name="Wilkinson B."/>
            <person name="Liu W."/>
        </authorList>
    </citation>
    <scope>NUCLEOTIDE SEQUENCE</scope>
    <source>
        <strain evidence="2">DSM 9954</strain>
    </source>
</reference>